<keyword evidence="1" id="KW-1133">Transmembrane helix</keyword>
<gene>
    <name evidence="2" type="ORF">SLEP1_g41083</name>
</gene>
<proteinExistence type="predicted"/>
<dbReference type="AlphaFoldDB" id="A0AAV5L5X8"/>
<dbReference type="EMBL" id="BPVZ01000096">
    <property type="protein sequence ID" value="GKV32482.1"/>
    <property type="molecule type" value="Genomic_DNA"/>
</dbReference>
<organism evidence="2 3">
    <name type="scientific">Rubroshorea leprosula</name>
    <dbReference type="NCBI Taxonomy" id="152421"/>
    <lineage>
        <taxon>Eukaryota</taxon>
        <taxon>Viridiplantae</taxon>
        <taxon>Streptophyta</taxon>
        <taxon>Embryophyta</taxon>
        <taxon>Tracheophyta</taxon>
        <taxon>Spermatophyta</taxon>
        <taxon>Magnoliopsida</taxon>
        <taxon>eudicotyledons</taxon>
        <taxon>Gunneridae</taxon>
        <taxon>Pentapetalae</taxon>
        <taxon>rosids</taxon>
        <taxon>malvids</taxon>
        <taxon>Malvales</taxon>
        <taxon>Dipterocarpaceae</taxon>
        <taxon>Rubroshorea</taxon>
    </lineage>
</organism>
<reference evidence="2 3" key="1">
    <citation type="journal article" date="2021" name="Commun. Biol.">
        <title>The genome of Shorea leprosula (Dipterocarpaceae) highlights the ecological relevance of drought in aseasonal tropical rainforests.</title>
        <authorList>
            <person name="Ng K.K.S."/>
            <person name="Kobayashi M.J."/>
            <person name="Fawcett J.A."/>
            <person name="Hatakeyama M."/>
            <person name="Paape T."/>
            <person name="Ng C.H."/>
            <person name="Ang C.C."/>
            <person name="Tnah L.H."/>
            <person name="Lee C.T."/>
            <person name="Nishiyama T."/>
            <person name="Sese J."/>
            <person name="O'Brien M.J."/>
            <person name="Copetti D."/>
            <person name="Mohd Noor M.I."/>
            <person name="Ong R.C."/>
            <person name="Putra M."/>
            <person name="Sireger I.Z."/>
            <person name="Indrioko S."/>
            <person name="Kosugi Y."/>
            <person name="Izuno A."/>
            <person name="Isagi Y."/>
            <person name="Lee S.L."/>
            <person name="Shimizu K.K."/>
        </authorList>
    </citation>
    <scope>NUCLEOTIDE SEQUENCE [LARGE SCALE GENOMIC DNA]</scope>
    <source>
        <strain evidence="2">214</strain>
    </source>
</reference>
<evidence type="ECO:0000256" key="1">
    <source>
        <dbReference type="SAM" id="Phobius"/>
    </source>
</evidence>
<sequence length="55" mass="6026">MLEWLGFPAAQACWSRPVLPPPMTLSGLSALGPFPVTPFGFFCFSCCFVLLYVLV</sequence>
<feature type="transmembrane region" description="Helical" evidence="1">
    <location>
        <begin position="30"/>
        <end position="54"/>
    </location>
</feature>
<evidence type="ECO:0000313" key="3">
    <source>
        <dbReference type="Proteomes" id="UP001054252"/>
    </source>
</evidence>
<protein>
    <submittedName>
        <fullName evidence="2">Uncharacterized protein</fullName>
    </submittedName>
</protein>
<comment type="caution">
    <text evidence="2">The sequence shown here is derived from an EMBL/GenBank/DDBJ whole genome shotgun (WGS) entry which is preliminary data.</text>
</comment>
<evidence type="ECO:0000313" key="2">
    <source>
        <dbReference type="EMBL" id="GKV32482.1"/>
    </source>
</evidence>
<accession>A0AAV5L5X8</accession>
<keyword evidence="3" id="KW-1185">Reference proteome</keyword>
<dbReference type="Proteomes" id="UP001054252">
    <property type="component" value="Unassembled WGS sequence"/>
</dbReference>
<name>A0AAV5L5X8_9ROSI</name>
<keyword evidence="1" id="KW-0472">Membrane</keyword>
<keyword evidence="1" id="KW-0812">Transmembrane</keyword>